<dbReference type="AlphaFoldDB" id="A0A251RTZ3"/>
<organism evidence="2 3">
    <name type="scientific">Helianthus annuus</name>
    <name type="common">Common sunflower</name>
    <dbReference type="NCBI Taxonomy" id="4232"/>
    <lineage>
        <taxon>Eukaryota</taxon>
        <taxon>Viridiplantae</taxon>
        <taxon>Streptophyta</taxon>
        <taxon>Embryophyta</taxon>
        <taxon>Tracheophyta</taxon>
        <taxon>Spermatophyta</taxon>
        <taxon>Magnoliopsida</taxon>
        <taxon>eudicotyledons</taxon>
        <taxon>Gunneridae</taxon>
        <taxon>Pentapetalae</taxon>
        <taxon>asterids</taxon>
        <taxon>campanulids</taxon>
        <taxon>Asterales</taxon>
        <taxon>Asteraceae</taxon>
        <taxon>Asteroideae</taxon>
        <taxon>Heliantheae alliance</taxon>
        <taxon>Heliantheae</taxon>
        <taxon>Helianthus</taxon>
    </lineage>
</organism>
<feature type="signal peptide" evidence="1">
    <location>
        <begin position="1"/>
        <end position="20"/>
    </location>
</feature>
<evidence type="ECO:0000256" key="1">
    <source>
        <dbReference type="SAM" id="SignalP"/>
    </source>
</evidence>
<name>A0A251RTZ3_HELAN</name>
<reference evidence="3" key="1">
    <citation type="journal article" date="2017" name="Nature">
        <title>The sunflower genome provides insights into oil metabolism, flowering and Asterid evolution.</title>
        <authorList>
            <person name="Badouin H."/>
            <person name="Gouzy J."/>
            <person name="Grassa C.J."/>
            <person name="Murat F."/>
            <person name="Staton S.E."/>
            <person name="Cottret L."/>
            <person name="Lelandais-Briere C."/>
            <person name="Owens G.L."/>
            <person name="Carrere S."/>
            <person name="Mayjonade B."/>
            <person name="Legrand L."/>
            <person name="Gill N."/>
            <person name="Kane N.C."/>
            <person name="Bowers J.E."/>
            <person name="Hubner S."/>
            <person name="Bellec A."/>
            <person name="Berard A."/>
            <person name="Berges H."/>
            <person name="Blanchet N."/>
            <person name="Boniface M.C."/>
            <person name="Brunel D."/>
            <person name="Catrice O."/>
            <person name="Chaidir N."/>
            <person name="Claudel C."/>
            <person name="Donnadieu C."/>
            <person name="Faraut T."/>
            <person name="Fievet G."/>
            <person name="Helmstetter N."/>
            <person name="King M."/>
            <person name="Knapp S.J."/>
            <person name="Lai Z."/>
            <person name="Le Paslier M.C."/>
            <person name="Lippi Y."/>
            <person name="Lorenzon L."/>
            <person name="Mandel J.R."/>
            <person name="Marage G."/>
            <person name="Marchand G."/>
            <person name="Marquand E."/>
            <person name="Bret-Mestries E."/>
            <person name="Morien E."/>
            <person name="Nambeesan S."/>
            <person name="Nguyen T."/>
            <person name="Pegot-Espagnet P."/>
            <person name="Pouilly N."/>
            <person name="Raftis F."/>
            <person name="Sallet E."/>
            <person name="Schiex T."/>
            <person name="Thomas J."/>
            <person name="Vandecasteele C."/>
            <person name="Vares D."/>
            <person name="Vear F."/>
            <person name="Vautrin S."/>
            <person name="Crespi M."/>
            <person name="Mangin B."/>
            <person name="Burke J.M."/>
            <person name="Salse J."/>
            <person name="Munos S."/>
            <person name="Vincourt P."/>
            <person name="Rieseberg L.H."/>
            <person name="Langlade N.B."/>
        </authorList>
    </citation>
    <scope>NUCLEOTIDE SEQUENCE [LARGE SCALE GENOMIC DNA]</scope>
    <source>
        <strain evidence="3">cv. SF193</strain>
    </source>
</reference>
<feature type="chain" id="PRO_5012965017" evidence="1">
    <location>
        <begin position="21"/>
        <end position="181"/>
    </location>
</feature>
<evidence type="ECO:0000313" key="3">
    <source>
        <dbReference type="Proteomes" id="UP000215914"/>
    </source>
</evidence>
<evidence type="ECO:0000313" key="2">
    <source>
        <dbReference type="EMBL" id="OTF86349.1"/>
    </source>
</evidence>
<protein>
    <submittedName>
        <fullName evidence="2">Uncharacterized protein</fullName>
    </submittedName>
</protein>
<keyword evidence="3" id="KW-1185">Reference proteome</keyword>
<dbReference type="InParanoid" id="A0A251RTZ3"/>
<accession>A0A251RTZ3</accession>
<sequence>MFRLIPKILALIAVQRQTAASRSASPLRSVQHGVFGGFPTTRWIRSLSKLAHTPNLSVSFGQVALGGEGVGVFGGDGVGVLGGEGVGVLGGDGVGVFGGEGVGVLGGEGVGVFGGEGVVGVGDGEHGGGGGGGQPFGVWWEVTKVKKSKLMVRRKAVVSKDLEAMLVALGSYKVLLVLCNV</sequence>
<dbReference type="EMBL" id="CM007906">
    <property type="protein sequence ID" value="OTF86349.1"/>
    <property type="molecule type" value="Genomic_DNA"/>
</dbReference>
<proteinExistence type="predicted"/>
<gene>
    <name evidence="2" type="ORF">HannXRQ_Chr17g0549861</name>
</gene>
<dbReference type="OMA" id="LAHIPNF"/>
<dbReference type="Proteomes" id="UP000215914">
    <property type="component" value="Chromosome 17"/>
</dbReference>
<keyword evidence="1" id="KW-0732">Signal</keyword>